<evidence type="ECO:0000256" key="5">
    <source>
        <dbReference type="SAM" id="MobiDB-lite"/>
    </source>
</evidence>
<dbReference type="STRING" id="234267.Acid_3250"/>
<dbReference type="GO" id="GO:0005737">
    <property type="term" value="C:cytoplasm"/>
    <property type="evidence" value="ECO:0007669"/>
    <property type="project" value="TreeGrafter"/>
</dbReference>
<dbReference type="OrthoDB" id="9803887at2"/>
<sequence length="391" mass="42685">MKIHTQAVHTGDRRKPGAHTPVTTPIHLATSYFYDSMEQLDRVFADQEKGYCYARHDNPSTGALEELMCVLEAGDAALACASGMAALHTAIAAALTDRRRSIVAASAMYGATVGLLMNVFEPAGVSVRFADVCDLEGLRKVVAEAQPGCIVMETISNPLLRVGEIDRIAEIAREAGAALVVDHTFATPLLARPLELGAHFSVHSVTKYLAGHGDVLGGVVVTNKDHAEILRALGRTIGPVLGPFESYLTMRGIKTFPLRMERQCANACRVASWLAAHPRVERVFFTGDPQHPDAAAIRRLFPEGLYGAMMSFEIRDAGREEIFRFMDALKMIVRATSLGDVHTMMLYPVMSSHRELSPKHRLRMGIRDNLVRLSTGIEAAEDIIADLEQAL</sequence>
<dbReference type="EC" id="2.5.1.48" evidence="6"/>
<dbReference type="PANTHER" id="PTHR11808">
    <property type="entry name" value="TRANS-SULFURATION ENZYME FAMILY MEMBER"/>
    <property type="match status" value="1"/>
</dbReference>
<dbReference type="InterPro" id="IPR015422">
    <property type="entry name" value="PyrdxlP-dep_Trfase_small"/>
</dbReference>
<evidence type="ECO:0000256" key="2">
    <source>
        <dbReference type="ARBA" id="ARBA00022898"/>
    </source>
</evidence>
<evidence type="ECO:0000256" key="4">
    <source>
        <dbReference type="RuleBase" id="RU362118"/>
    </source>
</evidence>
<evidence type="ECO:0000313" key="6">
    <source>
        <dbReference type="EMBL" id="ABJ84227.1"/>
    </source>
</evidence>
<dbReference type="EMBL" id="CP000473">
    <property type="protein sequence ID" value="ABJ84227.1"/>
    <property type="molecule type" value="Genomic_DNA"/>
</dbReference>
<feature type="region of interest" description="Disordered" evidence="5">
    <location>
        <begin position="1"/>
        <end position="22"/>
    </location>
</feature>
<dbReference type="InterPro" id="IPR000277">
    <property type="entry name" value="Cys/Met-Metab_PyrdxlP-dep_enz"/>
</dbReference>
<dbReference type="InterPro" id="IPR015424">
    <property type="entry name" value="PyrdxlP-dep_Trfase"/>
</dbReference>
<dbReference type="HOGENOM" id="CLU_018986_2_0_0"/>
<protein>
    <submittedName>
        <fullName evidence="6">Cystathionine gamma-synthase</fullName>
        <ecNumber evidence="6">2.5.1.48</ecNumber>
    </submittedName>
</protein>
<organism evidence="6">
    <name type="scientific">Solibacter usitatus (strain Ellin6076)</name>
    <dbReference type="NCBI Taxonomy" id="234267"/>
    <lineage>
        <taxon>Bacteria</taxon>
        <taxon>Pseudomonadati</taxon>
        <taxon>Acidobacteriota</taxon>
        <taxon>Terriglobia</taxon>
        <taxon>Bryobacterales</taxon>
        <taxon>Solibacteraceae</taxon>
        <taxon>Candidatus Solibacter</taxon>
    </lineage>
</organism>
<dbReference type="Gene3D" id="3.40.640.10">
    <property type="entry name" value="Type I PLP-dependent aspartate aminotransferase-like (Major domain)"/>
    <property type="match status" value="1"/>
</dbReference>
<keyword evidence="6" id="KW-0808">Transferase</keyword>
<dbReference type="SUPFAM" id="SSF53383">
    <property type="entry name" value="PLP-dependent transferases"/>
    <property type="match status" value="1"/>
</dbReference>
<comment type="similarity">
    <text evidence="4">Belongs to the trans-sulfuration enzymes family.</text>
</comment>
<evidence type="ECO:0000256" key="1">
    <source>
        <dbReference type="ARBA" id="ARBA00001933"/>
    </source>
</evidence>
<evidence type="ECO:0000256" key="3">
    <source>
        <dbReference type="PIRSR" id="PIRSR001434-2"/>
    </source>
</evidence>
<keyword evidence="2 3" id="KW-0663">Pyridoxal phosphate</keyword>
<reference evidence="6" key="1">
    <citation type="submission" date="2006-10" db="EMBL/GenBank/DDBJ databases">
        <title>Complete sequence of Solibacter usitatus Ellin6076.</title>
        <authorList>
            <consortium name="US DOE Joint Genome Institute"/>
            <person name="Copeland A."/>
            <person name="Lucas S."/>
            <person name="Lapidus A."/>
            <person name="Barry K."/>
            <person name="Detter J.C."/>
            <person name="Glavina del Rio T."/>
            <person name="Hammon N."/>
            <person name="Israni S."/>
            <person name="Dalin E."/>
            <person name="Tice H."/>
            <person name="Pitluck S."/>
            <person name="Thompson L.S."/>
            <person name="Brettin T."/>
            <person name="Bruce D."/>
            <person name="Han C."/>
            <person name="Tapia R."/>
            <person name="Gilna P."/>
            <person name="Schmutz J."/>
            <person name="Larimer F."/>
            <person name="Land M."/>
            <person name="Hauser L."/>
            <person name="Kyrpides N."/>
            <person name="Mikhailova N."/>
            <person name="Janssen P.H."/>
            <person name="Kuske C.R."/>
            <person name="Richardson P."/>
        </authorList>
    </citation>
    <scope>NUCLEOTIDE SEQUENCE</scope>
    <source>
        <strain evidence="6">Ellin6076</strain>
    </source>
</reference>
<dbReference type="InParanoid" id="Q021Y6"/>
<comment type="cofactor">
    <cofactor evidence="1 4">
        <name>pyridoxal 5'-phosphate</name>
        <dbReference type="ChEBI" id="CHEBI:597326"/>
    </cofactor>
</comment>
<dbReference type="AlphaFoldDB" id="Q021Y6"/>
<dbReference type="InterPro" id="IPR015421">
    <property type="entry name" value="PyrdxlP-dep_Trfase_major"/>
</dbReference>
<dbReference type="GO" id="GO:0030170">
    <property type="term" value="F:pyridoxal phosphate binding"/>
    <property type="evidence" value="ECO:0007669"/>
    <property type="project" value="InterPro"/>
</dbReference>
<gene>
    <name evidence="6" type="ordered locus">Acid_3250</name>
</gene>
<accession>Q021Y6</accession>
<dbReference type="KEGG" id="sus:Acid_3250"/>
<dbReference type="Pfam" id="PF01053">
    <property type="entry name" value="Cys_Met_Meta_PP"/>
    <property type="match status" value="1"/>
</dbReference>
<dbReference type="Gene3D" id="3.90.1150.10">
    <property type="entry name" value="Aspartate Aminotransferase, domain 1"/>
    <property type="match status" value="1"/>
</dbReference>
<feature type="modified residue" description="N6-(pyridoxal phosphate)lysine" evidence="3">
    <location>
        <position position="207"/>
    </location>
</feature>
<name>Q021Y6_SOLUE</name>
<proteinExistence type="inferred from homology"/>
<dbReference type="GO" id="GO:0019346">
    <property type="term" value="P:transsulfuration"/>
    <property type="evidence" value="ECO:0007669"/>
    <property type="project" value="InterPro"/>
</dbReference>
<dbReference type="PIRSF" id="PIRSF001434">
    <property type="entry name" value="CGS"/>
    <property type="match status" value="1"/>
</dbReference>
<dbReference type="eggNOG" id="COG0626">
    <property type="taxonomic scope" value="Bacteria"/>
</dbReference>
<dbReference type="GO" id="GO:0003962">
    <property type="term" value="F:cystathionine gamma-synthase activity"/>
    <property type="evidence" value="ECO:0007669"/>
    <property type="project" value="UniProtKB-EC"/>
</dbReference>
<dbReference type="FunFam" id="3.40.640.10:FF:000046">
    <property type="entry name" value="Cystathionine gamma-lyase"/>
    <property type="match status" value="1"/>
</dbReference>
<dbReference type="CDD" id="cd00614">
    <property type="entry name" value="CGS_like"/>
    <property type="match status" value="1"/>
</dbReference>
<dbReference type="GO" id="GO:0016846">
    <property type="term" value="F:carbon-sulfur lyase activity"/>
    <property type="evidence" value="ECO:0007669"/>
    <property type="project" value="TreeGrafter"/>
</dbReference>